<feature type="region of interest" description="Disordered" evidence="1">
    <location>
        <begin position="380"/>
        <end position="405"/>
    </location>
</feature>
<name>A0A4Z0YP16_9PEZI</name>
<feature type="compositionally biased region" description="Basic and acidic residues" evidence="1">
    <location>
        <begin position="34"/>
        <end position="43"/>
    </location>
</feature>
<feature type="compositionally biased region" description="Basic residues" evidence="1">
    <location>
        <begin position="153"/>
        <end position="162"/>
    </location>
</feature>
<protein>
    <submittedName>
        <fullName evidence="2">Uncharacterized protein</fullName>
    </submittedName>
</protein>
<feature type="compositionally biased region" description="Basic and acidic residues" evidence="1">
    <location>
        <begin position="203"/>
        <end position="222"/>
    </location>
</feature>
<feature type="compositionally biased region" description="Basic and acidic residues" evidence="1">
    <location>
        <begin position="98"/>
        <end position="108"/>
    </location>
</feature>
<feature type="compositionally biased region" description="Basic residues" evidence="1">
    <location>
        <begin position="1"/>
        <end position="19"/>
    </location>
</feature>
<dbReference type="Proteomes" id="UP000297716">
    <property type="component" value="Unassembled WGS sequence"/>
</dbReference>
<accession>A0A4Z0YP16</accession>
<feature type="compositionally biased region" description="Basic residues" evidence="1">
    <location>
        <begin position="293"/>
        <end position="310"/>
    </location>
</feature>
<gene>
    <name evidence="2" type="ORF">E0Z10_g3118</name>
</gene>
<sequence>MSHKQSRQSKPRHRLHRHSYQPLPSKSPHRRRGRSESKPERRARSSSGRPHSRNIPPSRFQSRSRSRPRRAVHPRDIPFYIPSTGQHAHSIPNIIADALRKQDQDHSEALATANLGYRPLTPPPDSNLPGGAMAPSPGLKRRPSSSPVAANARRPRRRRPRPRTQSVTLEREEPIPPPRPQPAPFYPPRPVSPPYSFFGIIRAKAEKEKREKEAKKKREKREQRRKKQEVEGTTQNQGGEEKINSPSRTKGPGIKDPAKPPSQRASSAPPLSRESVQEEQYQDQLSTGSQRGYHPHLKHGRPRHKKHHRRLGEQHHRPASAPVQPAPPRADIGNSTPARDPPGSPHYISESKVGTGRQSHQSRVTGRFVAFQVIETVVETQKQKTIHRNGRVGSGFGRAKSTTAD</sequence>
<dbReference type="STRING" id="37992.A0A4Z0YP16"/>
<feature type="compositionally biased region" description="Polar residues" evidence="1">
    <location>
        <begin position="231"/>
        <end position="248"/>
    </location>
</feature>
<evidence type="ECO:0000313" key="2">
    <source>
        <dbReference type="EMBL" id="TGJ85674.1"/>
    </source>
</evidence>
<dbReference type="EMBL" id="SKBN01000041">
    <property type="protein sequence ID" value="TGJ85674.1"/>
    <property type="molecule type" value="Genomic_DNA"/>
</dbReference>
<dbReference type="OrthoDB" id="4779562at2759"/>
<evidence type="ECO:0000313" key="3">
    <source>
        <dbReference type="Proteomes" id="UP000297716"/>
    </source>
</evidence>
<dbReference type="AlphaFoldDB" id="A0A4Z0YP16"/>
<feature type="compositionally biased region" description="Pro residues" evidence="1">
    <location>
        <begin position="175"/>
        <end position="193"/>
    </location>
</feature>
<feature type="region of interest" description="Disordered" evidence="1">
    <location>
        <begin position="1"/>
        <end position="363"/>
    </location>
</feature>
<organism evidence="2 3">
    <name type="scientific">Xylaria hypoxylon</name>
    <dbReference type="NCBI Taxonomy" id="37992"/>
    <lineage>
        <taxon>Eukaryota</taxon>
        <taxon>Fungi</taxon>
        <taxon>Dikarya</taxon>
        <taxon>Ascomycota</taxon>
        <taxon>Pezizomycotina</taxon>
        <taxon>Sordariomycetes</taxon>
        <taxon>Xylariomycetidae</taxon>
        <taxon>Xylariales</taxon>
        <taxon>Xylariaceae</taxon>
        <taxon>Xylaria</taxon>
    </lineage>
</organism>
<reference evidence="2 3" key="1">
    <citation type="submission" date="2019-03" db="EMBL/GenBank/DDBJ databases">
        <title>Draft genome sequence of Xylaria hypoxylon DSM 108379, a ubiquitous saprotrophic-parasitic fungi on hardwood.</title>
        <authorList>
            <person name="Buettner E."/>
            <person name="Leonhardt S."/>
            <person name="Gebauer A.M."/>
            <person name="Liers C."/>
            <person name="Hofrichter M."/>
            <person name="Kellner H."/>
        </authorList>
    </citation>
    <scope>NUCLEOTIDE SEQUENCE [LARGE SCALE GENOMIC DNA]</scope>
    <source>
        <strain evidence="2 3">DSM 108379</strain>
    </source>
</reference>
<comment type="caution">
    <text evidence="2">The sequence shown here is derived from an EMBL/GenBank/DDBJ whole genome shotgun (WGS) entry which is preliminary data.</text>
</comment>
<proteinExistence type="predicted"/>
<evidence type="ECO:0000256" key="1">
    <source>
        <dbReference type="SAM" id="MobiDB-lite"/>
    </source>
</evidence>
<feature type="compositionally biased region" description="Basic residues" evidence="1">
    <location>
        <begin position="62"/>
        <end position="72"/>
    </location>
</feature>
<keyword evidence="3" id="KW-1185">Reference proteome</keyword>
<feature type="compositionally biased region" description="Polar residues" evidence="1">
    <location>
        <begin position="278"/>
        <end position="290"/>
    </location>
</feature>